<comment type="caution">
    <text evidence="2">The sequence shown here is derived from an EMBL/GenBank/DDBJ whole genome shotgun (WGS) entry which is preliminary data.</text>
</comment>
<sequence length="157" mass="17765">MFERILSFLKDLPAGGDTSRHLDADDPRVAAAALLIHVMAADGERSDEEQARLKETLSQAYDLHGAELKALMKAGEEAEADAVDLYTFTSVLKRHLDHDARAEFIRLMWEIVFADGEMHELEDNLVWRVAELIGVDTRTRVTMRQRVRKTEDGEGDE</sequence>
<dbReference type="Proteomes" id="UP001320831">
    <property type="component" value="Unassembled WGS sequence"/>
</dbReference>
<feature type="domain" description="Co-chaperone DjlA N-terminal" evidence="1">
    <location>
        <begin position="29"/>
        <end position="145"/>
    </location>
</feature>
<accession>A0ABT2LV50</accession>
<dbReference type="RefSeq" id="WP_260905685.1">
    <property type="nucleotide sequence ID" value="NZ_JAOCZP010000007.1"/>
</dbReference>
<protein>
    <submittedName>
        <fullName evidence="2">TerB family tellurite resistance protein</fullName>
    </submittedName>
</protein>
<keyword evidence="3" id="KW-1185">Reference proteome</keyword>
<evidence type="ECO:0000313" key="2">
    <source>
        <dbReference type="EMBL" id="MCT7377253.1"/>
    </source>
</evidence>
<name>A0ABT2LV50_9HYPH</name>
<dbReference type="InterPro" id="IPR029024">
    <property type="entry name" value="TerB-like"/>
</dbReference>
<evidence type="ECO:0000259" key="1">
    <source>
        <dbReference type="Pfam" id="PF05099"/>
    </source>
</evidence>
<gene>
    <name evidence="2" type="ORF">N5A92_19735</name>
</gene>
<dbReference type="EMBL" id="JAOCZP010000007">
    <property type="protein sequence ID" value="MCT7377253.1"/>
    <property type="molecule type" value="Genomic_DNA"/>
</dbReference>
<dbReference type="Pfam" id="PF05099">
    <property type="entry name" value="TerB"/>
    <property type="match status" value="1"/>
</dbReference>
<reference evidence="2 3" key="1">
    <citation type="submission" date="2022-09" db="EMBL/GenBank/DDBJ databases">
        <title>Chelativorans salina sp. nov., a novel slightly halophilic bacterium isolated from a saline lake sediment enrichment.</title>
        <authorList>
            <person name="Gao L."/>
            <person name="Fang B.-Z."/>
            <person name="Li W.-J."/>
        </authorList>
    </citation>
    <scope>NUCLEOTIDE SEQUENCE [LARGE SCALE GENOMIC DNA]</scope>
    <source>
        <strain evidence="2 3">EGI FJ00035</strain>
    </source>
</reference>
<dbReference type="InterPro" id="IPR007791">
    <property type="entry name" value="DjlA_N"/>
</dbReference>
<dbReference type="CDD" id="cd07313">
    <property type="entry name" value="terB_like_2"/>
    <property type="match status" value="1"/>
</dbReference>
<organism evidence="2 3">
    <name type="scientific">Chelativorans salis</name>
    <dbReference type="NCBI Taxonomy" id="2978478"/>
    <lineage>
        <taxon>Bacteria</taxon>
        <taxon>Pseudomonadati</taxon>
        <taxon>Pseudomonadota</taxon>
        <taxon>Alphaproteobacteria</taxon>
        <taxon>Hyphomicrobiales</taxon>
        <taxon>Phyllobacteriaceae</taxon>
        <taxon>Chelativorans</taxon>
    </lineage>
</organism>
<proteinExistence type="predicted"/>
<dbReference type="Gene3D" id="1.10.3680.10">
    <property type="entry name" value="TerB-like"/>
    <property type="match status" value="1"/>
</dbReference>
<dbReference type="SUPFAM" id="SSF158682">
    <property type="entry name" value="TerB-like"/>
    <property type="match status" value="1"/>
</dbReference>
<evidence type="ECO:0000313" key="3">
    <source>
        <dbReference type="Proteomes" id="UP001320831"/>
    </source>
</evidence>